<dbReference type="InterPro" id="IPR036097">
    <property type="entry name" value="HisK_dim/P_sf"/>
</dbReference>
<dbReference type="Gene3D" id="1.10.287.130">
    <property type="match status" value="1"/>
</dbReference>
<dbReference type="CDD" id="cd00075">
    <property type="entry name" value="HATPase"/>
    <property type="match status" value="1"/>
</dbReference>
<dbReference type="InterPro" id="IPR003661">
    <property type="entry name" value="HisK_dim/P_dom"/>
</dbReference>
<dbReference type="GO" id="GO:0016301">
    <property type="term" value="F:kinase activity"/>
    <property type="evidence" value="ECO:0007669"/>
    <property type="project" value="UniProtKB-KW"/>
</dbReference>
<accession>A0ABY4T572</accession>
<keyword evidence="8" id="KW-1185">Reference proteome</keyword>
<dbReference type="PRINTS" id="PR00344">
    <property type="entry name" value="BCTRLSENSOR"/>
</dbReference>
<evidence type="ECO:0000256" key="3">
    <source>
        <dbReference type="ARBA" id="ARBA00022553"/>
    </source>
</evidence>
<feature type="transmembrane region" description="Helical" evidence="5">
    <location>
        <begin position="179"/>
        <end position="197"/>
    </location>
</feature>
<dbReference type="Pfam" id="PF00512">
    <property type="entry name" value="HisKA"/>
    <property type="match status" value="1"/>
</dbReference>
<dbReference type="InterPro" id="IPR004358">
    <property type="entry name" value="Sig_transdc_His_kin-like_C"/>
</dbReference>
<keyword evidence="5" id="KW-0812">Transmembrane</keyword>
<evidence type="ECO:0000256" key="5">
    <source>
        <dbReference type="SAM" id="Phobius"/>
    </source>
</evidence>
<evidence type="ECO:0000256" key="1">
    <source>
        <dbReference type="ARBA" id="ARBA00000085"/>
    </source>
</evidence>
<feature type="transmembrane region" description="Helical" evidence="5">
    <location>
        <begin position="209"/>
        <end position="227"/>
    </location>
</feature>
<dbReference type="InterPro" id="IPR003594">
    <property type="entry name" value="HATPase_dom"/>
</dbReference>
<feature type="transmembrane region" description="Helical" evidence="5">
    <location>
        <begin position="130"/>
        <end position="149"/>
    </location>
</feature>
<keyword evidence="7" id="KW-0808">Transferase</keyword>
<dbReference type="EC" id="2.7.13.3" evidence="2"/>
<keyword evidence="5" id="KW-0472">Membrane</keyword>
<proteinExistence type="predicted"/>
<reference evidence="7" key="1">
    <citation type="submission" date="2020-10" db="EMBL/GenBank/DDBJ databases">
        <title>Whole-genome sequence of Luteibacter sp. EIF3.</title>
        <authorList>
            <person name="Friedrich I."/>
            <person name="Hertel R."/>
            <person name="Daniel R."/>
        </authorList>
    </citation>
    <scope>NUCLEOTIDE SEQUENCE</scope>
    <source>
        <strain evidence="7">EIF3</strain>
    </source>
</reference>
<dbReference type="EMBL" id="CP063231">
    <property type="protein sequence ID" value="URL59068.1"/>
    <property type="molecule type" value="Genomic_DNA"/>
</dbReference>
<feature type="transmembrane region" description="Helical" evidence="5">
    <location>
        <begin position="155"/>
        <end position="172"/>
    </location>
</feature>
<dbReference type="PANTHER" id="PTHR43065:SF52">
    <property type="entry name" value="SENSOR PROTEIN KINASE PILS"/>
    <property type="match status" value="1"/>
</dbReference>
<dbReference type="Gene3D" id="3.30.565.10">
    <property type="entry name" value="Histidine kinase-like ATPase, C-terminal domain"/>
    <property type="match status" value="1"/>
</dbReference>
<evidence type="ECO:0000259" key="6">
    <source>
        <dbReference type="PROSITE" id="PS50109"/>
    </source>
</evidence>
<evidence type="ECO:0000256" key="2">
    <source>
        <dbReference type="ARBA" id="ARBA00012438"/>
    </source>
</evidence>
<feature type="transmembrane region" description="Helical" evidence="5">
    <location>
        <begin position="101"/>
        <end position="118"/>
    </location>
</feature>
<feature type="region of interest" description="Disordered" evidence="4">
    <location>
        <begin position="1"/>
        <end position="52"/>
    </location>
</feature>
<dbReference type="Proteomes" id="UP001056681">
    <property type="component" value="Chromosome"/>
</dbReference>
<dbReference type="InterPro" id="IPR036890">
    <property type="entry name" value="HATPase_C_sf"/>
</dbReference>
<dbReference type="RefSeq" id="WP_250339712.1">
    <property type="nucleotide sequence ID" value="NZ_CP063231.1"/>
</dbReference>
<dbReference type="PANTHER" id="PTHR43065">
    <property type="entry name" value="SENSOR HISTIDINE KINASE"/>
    <property type="match status" value="1"/>
</dbReference>
<name>A0ABY4T572_9GAMM</name>
<dbReference type="SUPFAM" id="SSF55874">
    <property type="entry name" value="ATPase domain of HSP90 chaperone/DNA topoisomerase II/histidine kinase"/>
    <property type="match status" value="1"/>
</dbReference>
<evidence type="ECO:0000256" key="4">
    <source>
        <dbReference type="SAM" id="MobiDB-lite"/>
    </source>
</evidence>
<comment type="catalytic activity">
    <reaction evidence="1">
        <text>ATP + protein L-histidine = ADP + protein N-phospho-L-histidine.</text>
        <dbReference type="EC" id="2.7.13.3"/>
    </reaction>
</comment>
<dbReference type="CDD" id="cd00082">
    <property type="entry name" value="HisKA"/>
    <property type="match status" value="1"/>
</dbReference>
<protein>
    <recommendedName>
        <fullName evidence="2">histidine kinase</fullName>
        <ecNumber evidence="2">2.7.13.3</ecNumber>
    </recommendedName>
</protein>
<organism evidence="7 8">
    <name type="scientific">Luteibacter flocculans</name>
    <dbReference type="NCBI Taxonomy" id="2780091"/>
    <lineage>
        <taxon>Bacteria</taxon>
        <taxon>Pseudomonadati</taxon>
        <taxon>Pseudomonadota</taxon>
        <taxon>Gammaproteobacteria</taxon>
        <taxon>Lysobacterales</taxon>
        <taxon>Rhodanobacteraceae</taxon>
        <taxon>Luteibacter</taxon>
    </lineage>
</organism>
<evidence type="ECO:0000313" key="7">
    <source>
        <dbReference type="EMBL" id="URL59068.1"/>
    </source>
</evidence>
<evidence type="ECO:0000313" key="8">
    <source>
        <dbReference type="Proteomes" id="UP001056681"/>
    </source>
</evidence>
<keyword evidence="3" id="KW-0597">Phosphoprotein</keyword>
<dbReference type="Pfam" id="PF02518">
    <property type="entry name" value="HATPase_c"/>
    <property type="match status" value="1"/>
</dbReference>
<dbReference type="SMART" id="SM00387">
    <property type="entry name" value="HATPase_c"/>
    <property type="match status" value="1"/>
</dbReference>
<keyword evidence="5" id="KW-1133">Transmembrane helix</keyword>
<sequence>MERGGAASPWPRGRRKPARAACRDPRGPYTGPSLRPEGPTAEKHPVSTPASSSALRISASQGTARHELFFFNYFRLGQAAVYTALAFRPEHMNWPALPEPVFARLFALAYLLAALVLVARTRRTLHRPVLIVSIGLSLDIVAALLALVLMHDVRMGVAMMLAVNIATGALLLPFRLSMFFAALATLGMLGHSFFDLAIVDVSDREFAEYGLFGAAYFACASLCYVLGRNIRASEALAEQRGIDLANLSQVNELIIRRMKTGVLLVDEGNRIHQLNESAWMLMGNPSADQRDLGTLAPELSRRLYHWRTSGKLDESATMLADGTPEVVPRFTRLAPNDDSHVLIFLDDTSLVSRRAEELTLSSLGRLSASIAHEIRNPLAAIHYSAQLLAESTDMNDTDLRMVEIINNHCSRLNEIIENILQLSRRERSRPETLDLGKWVHHFVTEYRQGNDLGLDILRAVSGSEPVAAVADPQHLQQVIWNLVQNALRYGRMPGEPARVMLVARHSEAGIPILEVIDRGPGIPPKVAAQIFEPFFTTHEYGTGLGLYLARQMTEANQAALEYVRVAGGGSCFRISLTPPARTAAAAPMAAQA</sequence>
<dbReference type="PROSITE" id="PS50109">
    <property type="entry name" value="HIS_KIN"/>
    <property type="match status" value="1"/>
</dbReference>
<dbReference type="SUPFAM" id="SSF47384">
    <property type="entry name" value="Homodimeric domain of signal transducing histidine kinase"/>
    <property type="match status" value="1"/>
</dbReference>
<dbReference type="Pfam" id="PF25323">
    <property type="entry name" value="6TM_PilS"/>
    <property type="match status" value="1"/>
</dbReference>
<gene>
    <name evidence="7" type="ORF">IM816_02815</name>
</gene>
<keyword evidence="7" id="KW-0418">Kinase</keyword>
<dbReference type="InterPro" id="IPR005467">
    <property type="entry name" value="His_kinase_dom"/>
</dbReference>
<dbReference type="SMART" id="SM00388">
    <property type="entry name" value="HisKA"/>
    <property type="match status" value="1"/>
</dbReference>
<feature type="domain" description="Histidine kinase" evidence="6">
    <location>
        <begin position="369"/>
        <end position="580"/>
    </location>
</feature>